<dbReference type="FunFam" id="1.10.10.10:FF:000001">
    <property type="entry name" value="LysR family transcriptional regulator"/>
    <property type="match status" value="1"/>
</dbReference>
<dbReference type="Gene3D" id="1.10.10.10">
    <property type="entry name" value="Winged helix-like DNA-binding domain superfamily/Winged helix DNA-binding domain"/>
    <property type="match status" value="1"/>
</dbReference>
<keyword evidence="4" id="KW-0804">Transcription</keyword>
<sequence>MNLTQLYILDAVASSESLLQAAVKLHKTQPALSMALKKLEQECGFTIVDRSQYRLQFTEAGQRFYQQAQQLLHQSEQLKSLAQHLSRGAEASLRLAFDEAVDLTAFLPAIRQAQRQFPHTELLLSCDYRLQALEKLKHQQADLAISPWYPVFISLGEFEAVSIGSFDILCVASPEFLQQLAGPLTHQAQLAELPQLVANSEALSFDSGKLLPLQSARRVKVNNSLCMKQALLAHLGWGMVARHQVTTELASGALVQLKPQEFPKHIQGDVALVRHKDQQLGPVAKAIWQQLTESE</sequence>
<dbReference type="InterPro" id="IPR036390">
    <property type="entry name" value="WH_DNA-bd_sf"/>
</dbReference>
<dbReference type="GO" id="GO:0003700">
    <property type="term" value="F:DNA-binding transcription factor activity"/>
    <property type="evidence" value="ECO:0007669"/>
    <property type="project" value="InterPro"/>
</dbReference>
<dbReference type="RefSeq" id="WP_046520936.1">
    <property type="nucleotide sequence ID" value="NZ_LAVS01000088.1"/>
</dbReference>
<dbReference type="CDD" id="cd05466">
    <property type="entry name" value="PBP2_LTTR_substrate"/>
    <property type="match status" value="1"/>
</dbReference>
<keyword evidence="7" id="KW-1185">Reference proteome</keyword>
<dbReference type="InterPro" id="IPR000847">
    <property type="entry name" value="LysR_HTH_N"/>
</dbReference>
<protein>
    <submittedName>
        <fullName evidence="6">LysR family transcriptional regulator</fullName>
    </submittedName>
</protein>
<evidence type="ECO:0000256" key="4">
    <source>
        <dbReference type="ARBA" id="ARBA00023163"/>
    </source>
</evidence>
<evidence type="ECO:0000256" key="3">
    <source>
        <dbReference type="ARBA" id="ARBA00023125"/>
    </source>
</evidence>
<dbReference type="Proteomes" id="UP000276260">
    <property type="component" value="Unassembled WGS sequence"/>
</dbReference>
<dbReference type="PROSITE" id="PS50931">
    <property type="entry name" value="HTH_LYSR"/>
    <property type="match status" value="1"/>
</dbReference>
<feature type="domain" description="HTH lysR-type" evidence="5">
    <location>
        <begin position="1"/>
        <end position="58"/>
    </location>
</feature>
<evidence type="ECO:0000313" key="7">
    <source>
        <dbReference type="Proteomes" id="UP000276260"/>
    </source>
</evidence>
<dbReference type="InterPro" id="IPR036388">
    <property type="entry name" value="WH-like_DNA-bd_sf"/>
</dbReference>
<reference evidence="6 7" key="1">
    <citation type="submission" date="2018-11" db="EMBL/GenBank/DDBJ databases">
        <title>Draft genome analysis of Rheinheimera mesophila isolated from an industrial waste site.</title>
        <authorList>
            <person name="Yu Q."/>
            <person name="Qi Y."/>
            <person name="Zhang H."/>
            <person name="Lu Y."/>
            <person name="Pu J."/>
        </authorList>
    </citation>
    <scope>NUCLEOTIDE SEQUENCE [LARGE SCALE GENOMIC DNA]</scope>
    <source>
        <strain evidence="6 7">IITR13</strain>
    </source>
</reference>
<keyword evidence="2" id="KW-0805">Transcription regulation</keyword>
<dbReference type="AlphaFoldDB" id="A0A3P3QPD7"/>
<dbReference type="Pfam" id="PF03466">
    <property type="entry name" value="LysR_substrate"/>
    <property type="match status" value="1"/>
</dbReference>
<accession>A0A3P3QPD7</accession>
<dbReference type="OrthoDB" id="5964649at2"/>
<keyword evidence="3" id="KW-0238">DNA-binding</keyword>
<dbReference type="Pfam" id="PF00126">
    <property type="entry name" value="HTH_1"/>
    <property type="match status" value="1"/>
</dbReference>
<name>A0A3P3QPD7_9GAMM</name>
<dbReference type="Gene3D" id="3.40.190.290">
    <property type="match status" value="1"/>
</dbReference>
<dbReference type="SUPFAM" id="SSF53850">
    <property type="entry name" value="Periplasmic binding protein-like II"/>
    <property type="match status" value="1"/>
</dbReference>
<proteinExistence type="inferred from homology"/>
<dbReference type="SUPFAM" id="SSF46785">
    <property type="entry name" value="Winged helix' DNA-binding domain"/>
    <property type="match status" value="1"/>
</dbReference>
<dbReference type="PANTHER" id="PTHR30126">
    <property type="entry name" value="HTH-TYPE TRANSCRIPTIONAL REGULATOR"/>
    <property type="match status" value="1"/>
</dbReference>
<dbReference type="PRINTS" id="PR00039">
    <property type="entry name" value="HTHLYSR"/>
</dbReference>
<dbReference type="InterPro" id="IPR005119">
    <property type="entry name" value="LysR_subst-bd"/>
</dbReference>
<evidence type="ECO:0000313" key="6">
    <source>
        <dbReference type="EMBL" id="RRJ23097.1"/>
    </source>
</evidence>
<evidence type="ECO:0000256" key="2">
    <source>
        <dbReference type="ARBA" id="ARBA00023015"/>
    </source>
</evidence>
<evidence type="ECO:0000256" key="1">
    <source>
        <dbReference type="ARBA" id="ARBA00009437"/>
    </source>
</evidence>
<dbReference type="EMBL" id="RRCF01000001">
    <property type="protein sequence ID" value="RRJ23097.1"/>
    <property type="molecule type" value="Genomic_DNA"/>
</dbReference>
<dbReference type="PANTHER" id="PTHR30126:SF22">
    <property type="entry name" value="HTH-TYPE TRANSCRIPTIONAL REGULATOR YHAJ-RELATED"/>
    <property type="match status" value="1"/>
</dbReference>
<evidence type="ECO:0000259" key="5">
    <source>
        <dbReference type="PROSITE" id="PS50931"/>
    </source>
</evidence>
<dbReference type="GO" id="GO:0000976">
    <property type="term" value="F:transcription cis-regulatory region binding"/>
    <property type="evidence" value="ECO:0007669"/>
    <property type="project" value="TreeGrafter"/>
</dbReference>
<comment type="similarity">
    <text evidence="1">Belongs to the LysR transcriptional regulatory family.</text>
</comment>
<comment type="caution">
    <text evidence="6">The sequence shown here is derived from an EMBL/GenBank/DDBJ whole genome shotgun (WGS) entry which is preliminary data.</text>
</comment>
<gene>
    <name evidence="6" type="ORF">EIK76_03130</name>
</gene>
<organism evidence="6 7">
    <name type="scientific">Rheinheimera mesophila</name>
    <dbReference type="NCBI Taxonomy" id="1547515"/>
    <lineage>
        <taxon>Bacteria</taxon>
        <taxon>Pseudomonadati</taxon>
        <taxon>Pseudomonadota</taxon>
        <taxon>Gammaproteobacteria</taxon>
        <taxon>Chromatiales</taxon>
        <taxon>Chromatiaceae</taxon>
        <taxon>Rheinheimera</taxon>
    </lineage>
</organism>